<accession>A0A7G3GB41</accession>
<dbReference type="Pfam" id="PF05100">
    <property type="entry name" value="Phage_tail_L"/>
    <property type="match status" value="1"/>
</dbReference>
<dbReference type="Proteomes" id="UP000515917">
    <property type="component" value="Chromosome"/>
</dbReference>
<dbReference type="RefSeq" id="WP_130107006.1">
    <property type="nucleotide sequence ID" value="NZ_CP025781.1"/>
</dbReference>
<reference evidence="1 2" key="1">
    <citation type="submission" date="2018-01" db="EMBL/GenBank/DDBJ databases">
        <title>Genome sequence of Iodobacter sp. strain PCH194 isolated from Indian Trans-Himalaya.</title>
        <authorList>
            <person name="Kumar V."/>
            <person name="Thakur V."/>
            <person name="Kumar S."/>
            <person name="Singh D."/>
        </authorList>
    </citation>
    <scope>NUCLEOTIDE SEQUENCE [LARGE SCALE GENOMIC DNA]</scope>
    <source>
        <strain evidence="1 2">PCH194</strain>
    </source>
</reference>
<organism evidence="1 2">
    <name type="scientific">Iodobacter fluviatilis</name>
    <dbReference type="NCBI Taxonomy" id="537"/>
    <lineage>
        <taxon>Bacteria</taxon>
        <taxon>Pseudomonadati</taxon>
        <taxon>Pseudomonadota</taxon>
        <taxon>Betaproteobacteria</taxon>
        <taxon>Neisseriales</taxon>
        <taxon>Chitinibacteraceae</taxon>
        <taxon>Iodobacter</taxon>
    </lineage>
</organism>
<evidence type="ECO:0000313" key="2">
    <source>
        <dbReference type="Proteomes" id="UP000515917"/>
    </source>
</evidence>
<gene>
    <name evidence="1" type="ORF">C1H71_13610</name>
</gene>
<dbReference type="GO" id="GO:0046718">
    <property type="term" value="P:symbiont entry into host cell"/>
    <property type="evidence" value="ECO:0007669"/>
    <property type="project" value="InterPro"/>
</dbReference>
<dbReference type="EMBL" id="CP025781">
    <property type="protein sequence ID" value="QBC44466.1"/>
    <property type="molecule type" value="Genomic_DNA"/>
</dbReference>
<name>A0A7G3GB41_9NEIS</name>
<dbReference type="AlphaFoldDB" id="A0A7G3GB41"/>
<dbReference type="NCBIfam" id="TIGR01600">
    <property type="entry name" value="phage_tail_L"/>
    <property type="match status" value="1"/>
</dbReference>
<sequence length="231" mass="25181">MLKTDIQTLTPGAHIELFELDMTQIGGDVVRFHAGTNALTQPVVWKGQQYAPYPVEATGFAASNKGAMPRPSLKVANVVGLMSALAGDHNDLLGCKVTRRRTLAQYLDTVNFPDGVNPSADPSQEFPPEIWMIDRKALETPELIEFELASPMDLMGQQLPARQIVQNCCTWRYRGSECGYTGGPVADINDLATTDSVKDQCGKRLASCKLRFGANSELPYGGYPAAGLLRY</sequence>
<proteinExistence type="predicted"/>
<dbReference type="KEGG" id="ifl:C1H71_13610"/>
<evidence type="ECO:0000313" key="1">
    <source>
        <dbReference type="EMBL" id="QBC44466.1"/>
    </source>
</evidence>
<protein>
    <submittedName>
        <fullName evidence="1">Phage minor tail protein L</fullName>
    </submittedName>
</protein>
<dbReference type="GO" id="GO:0030430">
    <property type="term" value="C:host cell cytoplasm"/>
    <property type="evidence" value="ECO:0007669"/>
    <property type="project" value="InterPro"/>
</dbReference>
<dbReference type="InterPro" id="IPR006487">
    <property type="entry name" value="Phage_lambda_L"/>
</dbReference>
<keyword evidence="2" id="KW-1185">Reference proteome</keyword>
<dbReference type="GO" id="GO:0051536">
    <property type="term" value="F:iron-sulfur cluster binding"/>
    <property type="evidence" value="ECO:0007669"/>
    <property type="project" value="InterPro"/>
</dbReference>